<comment type="similarity">
    <text evidence="1">Belongs to the 'GDSL' lipolytic enzyme family.</text>
</comment>
<feature type="chain" id="PRO_5028115559" evidence="2">
    <location>
        <begin position="28"/>
        <end position="368"/>
    </location>
</feature>
<keyword evidence="3" id="KW-1185">Reference proteome</keyword>
<gene>
    <name evidence="4" type="primary">LOC107464091</name>
</gene>
<reference evidence="4" key="2">
    <citation type="submission" date="2025-08" db="UniProtKB">
        <authorList>
            <consortium name="RefSeq"/>
        </authorList>
    </citation>
    <scope>IDENTIFICATION</scope>
    <source>
        <tissue evidence="4">Whole plant</tissue>
    </source>
</reference>
<dbReference type="CDD" id="cd01837">
    <property type="entry name" value="SGNH_plant_lipase_like"/>
    <property type="match status" value="1"/>
</dbReference>
<dbReference type="Proteomes" id="UP000515211">
    <property type="component" value="Chromosome 9"/>
</dbReference>
<dbReference type="PANTHER" id="PTHR45642">
    <property type="entry name" value="GDSL ESTERASE/LIPASE EXL3"/>
    <property type="match status" value="1"/>
</dbReference>
<reference evidence="3" key="1">
    <citation type="journal article" date="2016" name="Nat. Genet.">
        <title>The genome sequences of Arachis duranensis and Arachis ipaensis, the diploid ancestors of cultivated peanut.</title>
        <authorList>
            <person name="Bertioli D.J."/>
            <person name="Cannon S.B."/>
            <person name="Froenicke L."/>
            <person name="Huang G."/>
            <person name="Farmer A.D."/>
            <person name="Cannon E.K."/>
            <person name="Liu X."/>
            <person name="Gao D."/>
            <person name="Clevenger J."/>
            <person name="Dash S."/>
            <person name="Ren L."/>
            <person name="Moretzsohn M.C."/>
            <person name="Shirasawa K."/>
            <person name="Huang W."/>
            <person name="Vidigal B."/>
            <person name="Abernathy B."/>
            <person name="Chu Y."/>
            <person name="Niederhuth C.E."/>
            <person name="Umale P."/>
            <person name="Araujo A.C."/>
            <person name="Kozik A."/>
            <person name="Kim K.D."/>
            <person name="Burow M.D."/>
            <person name="Varshney R.K."/>
            <person name="Wang X."/>
            <person name="Zhang X."/>
            <person name="Barkley N."/>
            <person name="Guimaraes P.M."/>
            <person name="Isobe S."/>
            <person name="Guo B."/>
            <person name="Liao B."/>
            <person name="Stalker H.T."/>
            <person name="Schmitz R.J."/>
            <person name="Scheffler B.E."/>
            <person name="Leal-Bertioli S.C."/>
            <person name="Xun X."/>
            <person name="Jackson S.A."/>
            <person name="Michelmore R."/>
            <person name="Ozias-Akins P."/>
        </authorList>
    </citation>
    <scope>NUCLEOTIDE SEQUENCE [LARGE SCALE GENOMIC DNA]</scope>
    <source>
        <strain evidence="3">cv. V14167</strain>
    </source>
</reference>
<dbReference type="GO" id="GO:0016788">
    <property type="term" value="F:hydrolase activity, acting on ester bonds"/>
    <property type="evidence" value="ECO:0007669"/>
    <property type="project" value="InterPro"/>
</dbReference>
<dbReference type="InterPro" id="IPR001087">
    <property type="entry name" value="GDSL"/>
</dbReference>
<dbReference type="PANTHER" id="PTHR45642:SF45">
    <property type="entry name" value="GDSL-LIKE LIPASE_ACYLHYDROLASE"/>
    <property type="match status" value="1"/>
</dbReference>
<organism evidence="3 4">
    <name type="scientific">Arachis duranensis</name>
    <name type="common">Wild peanut</name>
    <dbReference type="NCBI Taxonomy" id="130453"/>
    <lineage>
        <taxon>Eukaryota</taxon>
        <taxon>Viridiplantae</taxon>
        <taxon>Streptophyta</taxon>
        <taxon>Embryophyta</taxon>
        <taxon>Tracheophyta</taxon>
        <taxon>Spermatophyta</taxon>
        <taxon>Magnoliopsida</taxon>
        <taxon>eudicotyledons</taxon>
        <taxon>Gunneridae</taxon>
        <taxon>Pentapetalae</taxon>
        <taxon>rosids</taxon>
        <taxon>fabids</taxon>
        <taxon>Fabales</taxon>
        <taxon>Fabaceae</taxon>
        <taxon>Papilionoideae</taxon>
        <taxon>50 kb inversion clade</taxon>
        <taxon>dalbergioids sensu lato</taxon>
        <taxon>Dalbergieae</taxon>
        <taxon>Pterocarpus clade</taxon>
        <taxon>Arachis</taxon>
    </lineage>
</organism>
<sequence length="368" mass="40131">MDMNSMKIAVIHVVLVVFASGYGEGEAQETPTTTTTLVPAVITFGDSVVDVGNNVNLNTLFKADYLPYGKDFGNHKPNGRFCNGKLATDVTAETLGFKNSAHPYLSPRASGKNLLRGVNFASAASGYDDNTAILHHAIPLSQQLNYYKEYQRKLARVVGSNKSASIINDALYILATGSGDFVHNYYINPKLNKTTFTPDKYSSYLVAAFETFIKDLYGLGARRIGVVSLPPLGCLPATRTLFSSHDHNINGGCVSSINHDAQTFNNKLNSSALYLQKQLPGLKIVVFDIFKPLYDLVQSPSKFGFVEARKGCCGRGSERIRVFLCNPKSTRTCSNATQYVFWDGVHPSEAANKILADSMLLQGISLVT</sequence>
<dbReference type="Gene3D" id="3.40.50.1110">
    <property type="entry name" value="SGNH hydrolase"/>
    <property type="match status" value="1"/>
</dbReference>
<proteinExistence type="inferred from homology"/>
<dbReference type="InterPro" id="IPR050592">
    <property type="entry name" value="GDSL_lipolytic_enzyme"/>
</dbReference>
<dbReference type="RefSeq" id="XP_015938486.1">
    <property type="nucleotide sequence ID" value="XM_016083000.3"/>
</dbReference>
<dbReference type="FunFam" id="3.40.50.1110:FF:000003">
    <property type="entry name" value="GDSL esterase/lipase APG"/>
    <property type="match status" value="1"/>
</dbReference>
<dbReference type="InterPro" id="IPR035669">
    <property type="entry name" value="SGNH_plant_lipase-like"/>
</dbReference>
<protein>
    <submittedName>
        <fullName evidence="4">GDSL esterase/lipase APG</fullName>
    </submittedName>
</protein>
<dbReference type="SMR" id="A0A6P4BEQ1"/>
<dbReference type="AlphaFoldDB" id="A0A6P4BEQ1"/>
<evidence type="ECO:0000313" key="4">
    <source>
        <dbReference type="RefSeq" id="XP_015938486.1"/>
    </source>
</evidence>
<dbReference type="SUPFAM" id="SSF52266">
    <property type="entry name" value="SGNH hydrolase"/>
    <property type="match status" value="1"/>
</dbReference>
<dbReference type="GO" id="GO:0048046">
    <property type="term" value="C:apoplast"/>
    <property type="evidence" value="ECO:0007669"/>
    <property type="project" value="TreeGrafter"/>
</dbReference>
<dbReference type="GeneID" id="107464091"/>
<accession>A0A6P4BEQ1</accession>
<dbReference type="InterPro" id="IPR036514">
    <property type="entry name" value="SGNH_hydro_sf"/>
</dbReference>
<name>A0A6P4BEQ1_ARADU</name>
<evidence type="ECO:0000256" key="1">
    <source>
        <dbReference type="ARBA" id="ARBA00008668"/>
    </source>
</evidence>
<feature type="signal peptide" evidence="2">
    <location>
        <begin position="1"/>
        <end position="27"/>
    </location>
</feature>
<dbReference type="Pfam" id="PF00657">
    <property type="entry name" value="Lipase_GDSL"/>
    <property type="match status" value="1"/>
</dbReference>
<dbReference type="KEGG" id="adu:107464091"/>
<evidence type="ECO:0000313" key="3">
    <source>
        <dbReference type="Proteomes" id="UP000515211"/>
    </source>
</evidence>
<keyword evidence="2" id="KW-0732">Signal</keyword>
<evidence type="ECO:0000256" key="2">
    <source>
        <dbReference type="SAM" id="SignalP"/>
    </source>
</evidence>